<dbReference type="Pfam" id="PF01715">
    <property type="entry name" value="IPPT"/>
    <property type="match status" value="1"/>
</dbReference>
<name>A0A364L8D7_TALAM</name>
<keyword evidence="10" id="KW-1185">Reference proteome</keyword>
<gene>
    <name evidence="9" type="ORF">BHQ10_008084</name>
</gene>
<dbReference type="AlphaFoldDB" id="A0A364L8D7"/>
<dbReference type="PANTHER" id="PTHR11088:SF89">
    <property type="entry name" value="TRNA DIMETHYLALLYLTRANSFERASE"/>
    <property type="match status" value="1"/>
</dbReference>
<keyword evidence="2 5" id="KW-0808">Transferase</keyword>
<dbReference type="STRING" id="1196081.A0A364L8D7"/>
<evidence type="ECO:0000313" key="9">
    <source>
        <dbReference type="EMBL" id="RAO72072.1"/>
    </source>
</evidence>
<dbReference type="InterPro" id="IPR036236">
    <property type="entry name" value="Znf_C2H2_sf"/>
</dbReference>
<dbReference type="InterPro" id="IPR027417">
    <property type="entry name" value="P-loop_NTPase"/>
</dbReference>
<dbReference type="SUPFAM" id="SSF57667">
    <property type="entry name" value="beta-beta-alpha zinc fingers"/>
    <property type="match status" value="1"/>
</dbReference>
<dbReference type="InterPro" id="IPR013087">
    <property type="entry name" value="Znf_C2H2_type"/>
</dbReference>
<dbReference type="PROSITE" id="PS00028">
    <property type="entry name" value="ZINC_FINGER_C2H2_1"/>
    <property type="match status" value="1"/>
</dbReference>
<dbReference type="Gene3D" id="1.10.20.140">
    <property type="match status" value="1"/>
</dbReference>
<evidence type="ECO:0000256" key="5">
    <source>
        <dbReference type="PIRNR" id="PIRNR039110"/>
    </source>
</evidence>
<dbReference type="Proteomes" id="UP000249363">
    <property type="component" value="Unassembled WGS sequence"/>
</dbReference>
<dbReference type="InterPro" id="IPR030666">
    <property type="entry name" value="IPP_transferase_euk"/>
</dbReference>
<evidence type="ECO:0000259" key="8">
    <source>
        <dbReference type="PROSITE" id="PS00028"/>
    </source>
</evidence>
<comment type="catalytic activity">
    <reaction evidence="5 6">
        <text>adenosine(37) in tRNA + dimethylallyl diphosphate = N(6)-dimethylallyladenosine(37) in tRNA + diphosphate</text>
        <dbReference type="Rhea" id="RHEA:26482"/>
        <dbReference type="Rhea" id="RHEA-COMP:10162"/>
        <dbReference type="Rhea" id="RHEA-COMP:10375"/>
        <dbReference type="ChEBI" id="CHEBI:33019"/>
        <dbReference type="ChEBI" id="CHEBI:57623"/>
        <dbReference type="ChEBI" id="CHEBI:74411"/>
        <dbReference type="ChEBI" id="CHEBI:74415"/>
        <dbReference type="EC" id="2.5.1.75"/>
    </reaction>
</comment>
<dbReference type="InterPro" id="IPR018022">
    <property type="entry name" value="IPT"/>
</dbReference>
<comment type="caution">
    <text evidence="9">The sequence shown here is derived from an EMBL/GenBank/DDBJ whole genome shotgun (WGS) entry which is preliminary data.</text>
</comment>
<organism evidence="9 10">
    <name type="scientific">Talaromyces amestolkiae</name>
    <dbReference type="NCBI Taxonomy" id="1196081"/>
    <lineage>
        <taxon>Eukaryota</taxon>
        <taxon>Fungi</taxon>
        <taxon>Dikarya</taxon>
        <taxon>Ascomycota</taxon>
        <taxon>Pezizomycotina</taxon>
        <taxon>Eurotiomycetes</taxon>
        <taxon>Eurotiomycetidae</taxon>
        <taxon>Eurotiales</taxon>
        <taxon>Trichocomaceae</taxon>
        <taxon>Talaromyces</taxon>
        <taxon>Talaromyces sect. Talaromyces</taxon>
    </lineage>
</organism>
<evidence type="ECO:0000256" key="1">
    <source>
        <dbReference type="ARBA" id="ARBA00005842"/>
    </source>
</evidence>
<dbReference type="NCBIfam" id="TIGR00174">
    <property type="entry name" value="miaA"/>
    <property type="match status" value="1"/>
</dbReference>
<evidence type="ECO:0000313" key="10">
    <source>
        <dbReference type="Proteomes" id="UP000249363"/>
    </source>
</evidence>
<evidence type="ECO:0000256" key="4">
    <source>
        <dbReference type="ARBA" id="ARBA00022840"/>
    </source>
</evidence>
<keyword evidence="4 5" id="KW-0067">ATP-binding</keyword>
<evidence type="ECO:0000256" key="3">
    <source>
        <dbReference type="ARBA" id="ARBA00022741"/>
    </source>
</evidence>
<keyword evidence="3 5" id="KW-0547">Nucleotide-binding</keyword>
<evidence type="ECO:0000256" key="6">
    <source>
        <dbReference type="RuleBase" id="RU003783"/>
    </source>
</evidence>
<keyword evidence="5 6" id="KW-0819">tRNA processing</keyword>
<dbReference type="EC" id="2.5.1.75" evidence="5 6"/>
<sequence>MRIVRALFTRSQAAIMQPLITVVGATGTGKSKLAVDIAKRFNGEVINGDAMQLYRGLPIITNKIPMYEREGVTHHLIDFIGLEEESWRIGQFRKECLRVIQDIHSRGKIPVLVGGTSYYVQSVLFNDALVGEGADDVLSDDKQAEQQESGERMSGVWAILDAPVEAMMEKLREVDPVMANRWHINDGRKIRRSLEIYLKTGRPASEIYEEQMRQRQAAIDKTEGVTAGQLRYSTLVFWVHAERENLYRRLENRVDTMAEQGLIAEAQSLSEYAVEQEAQGNPVDLSRGIWVSIGYKEIEPYFTAIRNGNLSEKELETLRESCLESVKTSTRQYSTRQVQWIRKKLWTALADIGATNQLYVLDTTDPGAWDSCVAEPMERIVQAFLDNGNLQDPKTLSRLAEETLTEREHNYKKVTVPPAQTLRQMTCEVCNKTMMGQEQWDIHIRAAAHRRVLKAAAKKARNMEWLRNHPPAEAIDGQPA</sequence>
<proteinExistence type="inferred from homology"/>
<dbReference type="PANTHER" id="PTHR11088">
    <property type="entry name" value="TRNA DIMETHYLALLYLTRANSFERASE"/>
    <property type="match status" value="1"/>
</dbReference>
<comment type="similarity">
    <text evidence="1 5 7">Belongs to the IPP transferase family.</text>
</comment>
<feature type="domain" description="C2H2-type" evidence="8">
    <location>
        <begin position="427"/>
        <end position="449"/>
    </location>
</feature>
<dbReference type="GO" id="GO:0005739">
    <property type="term" value="C:mitochondrion"/>
    <property type="evidence" value="ECO:0007669"/>
    <property type="project" value="TreeGrafter"/>
</dbReference>
<dbReference type="SUPFAM" id="SSF52540">
    <property type="entry name" value="P-loop containing nucleoside triphosphate hydrolases"/>
    <property type="match status" value="2"/>
</dbReference>
<protein>
    <recommendedName>
        <fullName evidence="5 6">tRNA dimethylallyltransferase</fullName>
        <ecNumber evidence="5 6">2.5.1.75</ecNumber>
    </recommendedName>
</protein>
<dbReference type="GeneID" id="63797299"/>
<dbReference type="Pfam" id="PF12874">
    <property type="entry name" value="zf-met"/>
    <property type="match status" value="1"/>
</dbReference>
<dbReference type="InterPro" id="IPR039657">
    <property type="entry name" value="Dimethylallyltransferase"/>
</dbReference>
<dbReference type="RefSeq" id="XP_040736587.1">
    <property type="nucleotide sequence ID" value="XM_040880851.1"/>
</dbReference>
<reference evidence="9 10" key="1">
    <citation type="journal article" date="2017" name="Biotechnol. Biofuels">
        <title>Differential beta-glucosidase expression as a function of carbon source availability in Talaromyces amestolkiae: a genomic and proteomic approach.</title>
        <authorList>
            <person name="de Eugenio L.I."/>
            <person name="Mendez-Liter J.A."/>
            <person name="Nieto-Dominguez M."/>
            <person name="Alonso L."/>
            <person name="Gil-Munoz J."/>
            <person name="Barriuso J."/>
            <person name="Prieto A."/>
            <person name="Martinez M.J."/>
        </authorList>
    </citation>
    <scope>NUCLEOTIDE SEQUENCE [LARGE SCALE GENOMIC DNA]</scope>
    <source>
        <strain evidence="9 10">CIB</strain>
    </source>
</reference>
<accession>A0A364L8D7</accession>
<dbReference type="OrthoDB" id="775260at2759"/>
<dbReference type="EMBL" id="MIKG01000018">
    <property type="protein sequence ID" value="RAO72072.1"/>
    <property type="molecule type" value="Genomic_DNA"/>
</dbReference>
<evidence type="ECO:0000256" key="7">
    <source>
        <dbReference type="RuleBase" id="RU003785"/>
    </source>
</evidence>
<dbReference type="PIRSF" id="PIRSF039110">
    <property type="entry name" value="IPP_transferase"/>
    <property type="match status" value="1"/>
</dbReference>
<keyword evidence="5" id="KW-0963">Cytoplasm</keyword>
<dbReference type="GO" id="GO:0005524">
    <property type="term" value="F:ATP binding"/>
    <property type="evidence" value="ECO:0007669"/>
    <property type="project" value="UniProtKB-UniRule"/>
</dbReference>
<dbReference type="Gene3D" id="3.40.50.300">
    <property type="entry name" value="P-loop containing nucleotide triphosphate hydrolases"/>
    <property type="match status" value="1"/>
</dbReference>
<dbReference type="Gene3D" id="3.30.160.60">
    <property type="entry name" value="Classic Zinc Finger"/>
    <property type="match status" value="1"/>
</dbReference>
<dbReference type="GO" id="GO:0006400">
    <property type="term" value="P:tRNA modification"/>
    <property type="evidence" value="ECO:0007669"/>
    <property type="project" value="TreeGrafter"/>
</dbReference>
<dbReference type="GO" id="GO:0052381">
    <property type="term" value="F:tRNA dimethylallyltransferase activity"/>
    <property type="evidence" value="ECO:0007669"/>
    <property type="project" value="UniProtKB-UniRule"/>
</dbReference>
<evidence type="ECO:0000256" key="2">
    <source>
        <dbReference type="ARBA" id="ARBA00022679"/>
    </source>
</evidence>
<dbReference type="HAMAP" id="MF_00185">
    <property type="entry name" value="IPP_trans"/>
    <property type="match status" value="1"/>
</dbReference>
<comment type="function">
    <text evidence="5">Catalyzes the transfer of a dimethylallyl group onto the adenine at position 37.</text>
</comment>